<name>A0A0A9A294_ARUDO</name>
<keyword evidence="1" id="KW-0812">Transmembrane</keyword>
<sequence>MYNQIIYGSTYLCQFNPLRLYAVGGIVPVICSFVLVWKMPLDACVTVLIDDVRMLLHAAMVTEKGKMKCCRGWK</sequence>
<keyword evidence="1" id="KW-1133">Transmembrane helix</keyword>
<evidence type="ECO:0000313" key="2">
    <source>
        <dbReference type="EMBL" id="JAD45216.1"/>
    </source>
</evidence>
<dbReference type="AlphaFoldDB" id="A0A0A9A294"/>
<proteinExistence type="predicted"/>
<feature type="transmembrane region" description="Helical" evidence="1">
    <location>
        <begin position="20"/>
        <end position="37"/>
    </location>
</feature>
<reference evidence="2" key="1">
    <citation type="submission" date="2014-09" db="EMBL/GenBank/DDBJ databases">
        <authorList>
            <person name="Magalhaes I.L.F."/>
            <person name="Oliveira U."/>
            <person name="Santos F.R."/>
            <person name="Vidigal T.H.D.A."/>
            <person name="Brescovit A.D."/>
            <person name="Santos A.J."/>
        </authorList>
    </citation>
    <scope>NUCLEOTIDE SEQUENCE</scope>
    <source>
        <tissue evidence="2">Shoot tissue taken approximately 20 cm above the soil surface</tissue>
    </source>
</reference>
<dbReference type="EMBL" id="GBRH01252679">
    <property type="protein sequence ID" value="JAD45216.1"/>
    <property type="molecule type" value="Transcribed_RNA"/>
</dbReference>
<accession>A0A0A9A294</accession>
<reference evidence="2" key="2">
    <citation type="journal article" date="2015" name="Data Brief">
        <title>Shoot transcriptome of the giant reed, Arundo donax.</title>
        <authorList>
            <person name="Barrero R.A."/>
            <person name="Guerrero F.D."/>
            <person name="Moolhuijzen P."/>
            <person name="Goolsby J.A."/>
            <person name="Tidwell J."/>
            <person name="Bellgard S.E."/>
            <person name="Bellgard M.I."/>
        </authorList>
    </citation>
    <scope>NUCLEOTIDE SEQUENCE</scope>
    <source>
        <tissue evidence="2">Shoot tissue taken approximately 20 cm above the soil surface</tissue>
    </source>
</reference>
<organism evidence="2">
    <name type="scientific">Arundo donax</name>
    <name type="common">Giant reed</name>
    <name type="synonym">Donax arundinaceus</name>
    <dbReference type="NCBI Taxonomy" id="35708"/>
    <lineage>
        <taxon>Eukaryota</taxon>
        <taxon>Viridiplantae</taxon>
        <taxon>Streptophyta</taxon>
        <taxon>Embryophyta</taxon>
        <taxon>Tracheophyta</taxon>
        <taxon>Spermatophyta</taxon>
        <taxon>Magnoliopsida</taxon>
        <taxon>Liliopsida</taxon>
        <taxon>Poales</taxon>
        <taxon>Poaceae</taxon>
        <taxon>PACMAD clade</taxon>
        <taxon>Arundinoideae</taxon>
        <taxon>Arundineae</taxon>
        <taxon>Arundo</taxon>
    </lineage>
</organism>
<keyword evidence="1" id="KW-0472">Membrane</keyword>
<protein>
    <submittedName>
        <fullName evidence="2">Uncharacterized protein</fullName>
    </submittedName>
</protein>
<evidence type="ECO:0000256" key="1">
    <source>
        <dbReference type="SAM" id="Phobius"/>
    </source>
</evidence>